<dbReference type="GO" id="GO:0003913">
    <property type="term" value="F:DNA photolyase activity"/>
    <property type="evidence" value="ECO:0007669"/>
    <property type="project" value="TreeGrafter"/>
</dbReference>
<comment type="caution">
    <text evidence="1">The sequence shown here is derived from an EMBL/GenBank/DDBJ whole genome shotgun (WGS) entry which is preliminary data.</text>
</comment>
<dbReference type="GO" id="GO:0051539">
    <property type="term" value="F:4 iron, 4 sulfur cluster binding"/>
    <property type="evidence" value="ECO:0007669"/>
    <property type="project" value="TreeGrafter"/>
</dbReference>
<accession>A0A4Z0Y0V7</accession>
<dbReference type="Proteomes" id="UP000297714">
    <property type="component" value="Unassembled WGS sequence"/>
</dbReference>
<dbReference type="EMBL" id="SRMQ01000002">
    <property type="protein sequence ID" value="TGJ77509.1"/>
    <property type="molecule type" value="Genomic_DNA"/>
</dbReference>
<reference evidence="1 2" key="1">
    <citation type="submission" date="2019-04" db="EMBL/GenBank/DDBJ databases">
        <authorList>
            <person name="Poehlein A."/>
            <person name="Bengelsdorf F.R."/>
            <person name="Duerre P."/>
            <person name="Daniel R."/>
        </authorList>
    </citation>
    <scope>NUCLEOTIDE SEQUENCE [LARGE SCALE GENOMIC DNA]</scope>
    <source>
        <strain evidence="1 2">BS-1</strain>
    </source>
</reference>
<gene>
    <name evidence="1" type="primary">splB</name>
    <name evidence="1" type="ORF">CAGA_08810</name>
</gene>
<keyword evidence="1" id="KW-0456">Lyase</keyword>
<proteinExistence type="predicted"/>
<keyword evidence="2" id="KW-1185">Reference proteome</keyword>
<dbReference type="AlphaFoldDB" id="A0A4Z0Y0V7"/>
<dbReference type="GO" id="GO:1904047">
    <property type="term" value="F:S-adenosyl-L-methionine binding"/>
    <property type="evidence" value="ECO:0007669"/>
    <property type="project" value="TreeGrafter"/>
</dbReference>
<dbReference type="GO" id="GO:0042601">
    <property type="term" value="C:endospore-forming forespore"/>
    <property type="evidence" value="ECO:0007669"/>
    <property type="project" value="TreeGrafter"/>
</dbReference>
<evidence type="ECO:0000313" key="1">
    <source>
        <dbReference type="EMBL" id="TGJ77509.1"/>
    </source>
</evidence>
<protein>
    <submittedName>
        <fullName evidence="1">Spore photoproduct lyase</fullName>
        <ecNumber evidence="1">4.1.99.14</ecNumber>
    </submittedName>
</protein>
<dbReference type="Pfam" id="PF20903">
    <property type="entry name" value="SPL"/>
    <property type="match status" value="1"/>
</dbReference>
<dbReference type="PANTHER" id="PTHR37822">
    <property type="entry name" value="SPORE PHOTOPRODUCT LYASE-RELATED"/>
    <property type="match status" value="1"/>
</dbReference>
<sequence length="331" mass="38233">MYPEQIYYEPAALDYPLGKALRERYSNAPWIPIESHNKIDELRTRPNSDFARMKRYLVVGVRKTHKYVPNHKVSDFLVPYTSSGCSAMCLYCYLVCNYNKCSYLRLFVNREEMLRKLMKTALNADRDLTFEIGSNSDLILENTITGNLPWTIEQFAKLEKGFLTFPTKFDSVDSLLTLDHRGRVIARMSVNPQEIISKVEFGTSPLFNRIAAVNRLGEAGYRVGLLIAPVILLENWELLYRELLDILEERLSPAVKKSMFIEIIFMTYSYVQNAINTEAFPNAVQLFHKGQMTGRGRGKYCYTAPLRASGEQFLRQEIGRRFGKNKILYIV</sequence>
<dbReference type="RefSeq" id="WP_207669543.1">
    <property type="nucleotide sequence ID" value="NZ_JAJUFJ010000012.1"/>
</dbReference>
<evidence type="ECO:0000313" key="2">
    <source>
        <dbReference type="Proteomes" id="UP000297714"/>
    </source>
</evidence>
<dbReference type="EC" id="4.1.99.14" evidence="1"/>
<dbReference type="PANTHER" id="PTHR37822:SF2">
    <property type="entry name" value="SPORE PHOTOPRODUCT LYASE"/>
    <property type="match status" value="1"/>
</dbReference>
<dbReference type="Gene3D" id="3.80.30.30">
    <property type="match status" value="1"/>
</dbReference>
<organism evidence="1 2">
    <name type="scientific">Caproiciproducens galactitolivorans</name>
    <dbReference type="NCBI Taxonomy" id="642589"/>
    <lineage>
        <taxon>Bacteria</taxon>
        <taxon>Bacillati</taxon>
        <taxon>Bacillota</taxon>
        <taxon>Clostridia</taxon>
        <taxon>Eubacteriales</taxon>
        <taxon>Acutalibacteraceae</taxon>
        <taxon>Caproiciproducens</taxon>
    </lineage>
</organism>
<dbReference type="InterPro" id="IPR049539">
    <property type="entry name" value="SPL"/>
</dbReference>
<dbReference type="Gene3D" id="3.40.50.12110">
    <property type="match status" value="1"/>
</dbReference>
<name>A0A4Z0Y0V7_9FIRM</name>